<dbReference type="InParanoid" id="A0A067LVH8"/>
<sequence length="584" mass="65425">MAPFVPPLTPDMSSPVRGPHPRRVAFALPPSASATAPVTPAPASAPRSPMSPPPTQPRVPTHPAQLPTPQTLPHSPSPSQSSSVGRYHDALGDLSDIPAIPEDHDMPDVDMFDDSEIRMPGPDHDEDLAPLLVKIRSLEEELDGAKRHLSVKNTEIEDLRQQLAHMESFAAQRDHAEQRLRLIQADYIAGLHDRDALQARISEKEQALDEVRTHVRELEQTVARLSEVEREKAALAAERDALSAEIAQVKQDKADSQALCDAIKVRLDDSARDATTLRSDLAAARETTELYTRHLRAALEENSAKRDDILRLQNRFKESADDLEVARETTRVLEATVEEKETQAATWTARLAVLAAEMDELRTHLDESRRQTTLADSSLATMRRQLEDAVRKRTEETNALQFRLQKRQDELETARRKLTDAHAAVAAAATKMEQLERQLEEERAASAERQARDEARMHALEATIAKHDSNIATLTRDIRTMSTQLREREADLDASNAERARVSRLFEAEQATHNDTRKQKVILEGQLEETEDQLQTAKEMNEKMVNTWRSLIPGMTQMNGLVDDTAEPPRRTRSRRISDSGIGL</sequence>
<feature type="region of interest" description="Disordered" evidence="2">
    <location>
        <begin position="1"/>
        <end position="105"/>
    </location>
</feature>
<evidence type="ECO:0000313" key="3">
    <source>
        <dbReference type="EMBL" id="KDQ07313.1"/>
    </source>
</evidence>
<dbReference type="CDD" id="cd22541">
    <property type="entry name" value="SP5_N"/>
    <property type="match status" value="1"/>
</dbReference>
<feature type="coiled-coil region" evidence="1">
    <location>
        <begin position="513"/>
        <end position="547"/>
    </location>
</feature>
<reference evidence="4" key="1">
    <citation type="journal article" date="2014" name="Proc. Natl. Acad. Sci. U.S.A.">
        <title>Extensive sampling of basidiomycete genomes demonstrates inadequacy of the white-rot/brown-rot paradigm for wood decay fungi.</title>
        <authorList>
            <person name="Riley R."/>
            <person name="Salamov A.A."/>
            <person name="Brown D.W."/>
            <person name="Nagy L.G."/>
            <person name="Floudas D."/>
            <person name="Held B.W."/>
            <person name="Levasseur A."/>
            <person name="Lombard V."/>
            <person name="Morin E."/>
            <person name="Otillar R."/>
            <person name="Lindquist E.A."/>
            <person name="Sun H."/>
            <person name="LaButti K.M."/>
            <person name="Schmutz J."/>
            <person name="Jabbour D."/>
            <person name="Luo H."/>
            <person name="Baker S.E."/>
            <person name="Pisabarro A.G."/>
            <person name="Walton J.D."/>
            <person name="Blanchette R.A."/>
            <person name="Henrissat B."/>
            <person name="Martin F."/>
            <person name="Cullen D."/>
            <person name="Hibbett D.S."/>
            <person name="Grigoriev I.V."/>
        </authorList>
    </citation>
    <scope>NUCLEOTIDE SEQUENCE [LARGE SCALE GENOMIC DNA]</scope>
    <source>
        <strain evidence="4">FD-172 SS1</strain>
    </source>
</reference>
<dbReference type="EMBL" id="KL198110">
    <property type="protein sequence ID" value="KDQ07313.1"/>
    <property type="molecule type" value="Genomic_DNA"/>
</dbReference>
<evidence type="ECO:0000256" key="2">
    <source>
        <dbReference type="SAM" id="MobiDB-lite"/>
    </source>
</evidence>
<feature type="compositionally biased region" description="Low complexity" evidence="2">
    <location>
        <begin position="58"/>
        <end position="83"/>
    </location>
</feature>
<feature type="coiled-coil region" evidence="1">
    <location>
        <begin position="194"/>
        <end position="259"/>
    </location>
</feature>
<feature type="compositionally biased region" description="Low complexity" evidence="2">
    <location>
        <begin position="29"/>
        <end position="48"/>
    </location>
</feature>
<keyword evidence="4" id="KW-1185">Reference proteome</keyword>
<keyword evidence="1" id="KW-0175">Coiled coil</keyword>
<protein>
    <submittedName>
        <fullName evidence="3">Uncharacterized protein</fullName>
    </submittedName>
</protein>
<feature type="coiled-coil region" evidence="1">
    <location>
        <begin position="135"/>
        <end position="162"/>
    </location>
</feature>
<gene>
    <name evidence="3" type="ORF">BOTBODRAFT_612620</name>
</gene>
<feature type="region of interest" description="Disordered" evidence="2">
    <location>
        <begin position="559"/>
        <end position="584"/>
    </location>
</feature>
<proteinExistence type="predicted"/>
<dbReference type="AlphaFoldDB" id="A0A067LVH8"/>
<dbReference type="SUPFAM" id="SSF57997">
    <property type="entry name" value="Tropomyosin"/>
    <property type="match status" value="1"/>
</dbReference>
<feature type="coiled-coil region" evidence="1">
    <location>
        <begin position="295"/>
        <end position="477"/>
    </location>
</feature>
<dbReference type="STRING" id="930990.A0A067LVH8"/>
<name>A0A067LVH8_BOTB1</name>
<dbReference type="Proteomes" id="UP000027195">
    <property type="component" value="Unassembled WGS sequence"/>
</dbReference>
<dbReference type="HOGENOM" id="CLU_466902_0_0_1"/>
<accession>A0A067LVH8</accession>
<dbReference type="SUPFAM" id="SSF90257">
    <property type="entry name" value="Myosin rod fragments"/>
    <property type="match status" value="1"/>
</dbReference>
<organism evidence="3 4">
    <name type="scientific">Botryobasidium botryosum (strain FD-172 SS1)</name>
    <dbReference type="NCBI Taxonomy" id="930990"/>
    <lineage>
        <taxon>Eukaryota</taxon>
        <taxon>Fungi</taxon>
        <taxon>Dikarya</taxon>
        <taxon>Basidiomycota</taxon>
        <taxon>Agaricomycotina</taxon>
        <taxon>Agaricomycetes</taxon>
        <taxon>Cantharellales</taxon>
        <taxon>Botryobasidiaceae</taxon>
        <taxon>Botryobasidium</taxon>
    </lineage>
</organism>
<evidence type="ECO:0000256" key="1">
    <source>
        <dbReference type="SAM" id="Coils"/>
    </source>
</evidence>
<evidence type="ECO:0000313" key="4">
    <source>
        <dbReference type="Proteomes" id="UP000027195"/>
    </source>
</evidence>